<sequence>MKLTVFSGDARTPDGTPYVDRKSQPLRKPEGYIRREMFAKLHTARYMKANNSPDEAMV</sequence>
<evidence type="ECO:0000256" key="1">
    <source>
        <dbReference type="SAM" id="MobiDB-lite"/>
    </source>
</evidence>
<evidence type="ECO:0000313" key="3">
    <source>
        <dbReference type="Proteomes" id="UP000712947"/>
    </source>
</evidence>
<feature type="region of interest" description="Disordered" evidence="1">
    <location>
        <begin position="1"/>
        <end position="26"/>
    </location>
</feature>
<proteinExistence type="predicted"/>
<dbReference type="AlphaFoldDB" id="A0AA44CIG4"/>
<protein>
    <submittedName>
        <fullName evidence="2">Uncharacterized protein</fullName>
    </submittedName>
</protein>
<dbReference type="Proteomes" id="UP000712947">
    <property type="component" value="Unassembled WGS sequence"/>
</dbReference>
<organism evidence="2 3">
    <name type="scientific">Yersinia mollaretii</name>
    <dbReference type="NCBI Taxonomy" id="33060"/>
    <lineage>
        <taxon>Bacteria</taxon>
        <taxon>Pseudomonadati</taxon>
        <taxon>Pseudomonadota</taxon>
        <taxon>Gammaproteobacteria</taxon>
        <taxon>Enterobacterales</taxon>
        <taxon>Yersiniaceae</taxon>
        <taxon>Yersinia</taxon>
    </lineage>
</organism>
<dbReference type="EMBL" id="JAASAI010000002">
    <property type="protein sequence ID" value="NIL21378.1"/>
    <property type="molecule type" value="Genomic_DNA"/>
</dbReference>
<reference evidence="2" key="1">
    <citation type="submission" date="2020-03" db="EMBL/GenBank/DDBJ databases">
        <authorList>
            <person name="Kislichkina A."/>
            <person name="Dentovskaya S."/>
            <person name="Shaikhutdinov R."/>
            <person name="Ivanov S."/>
            <person name="Sizova A."/>
            <person name="Solomentsev V."/>
            <person name="Bogun A."/>
        </authorList>
    </citation>
    <scope>NUCLEOTIDE SEQUENCE</scope>
    <source>
        <strain evidence="2">SCPM-O-B-7610</strain>
    </source>
</reference>
<name>A0AA44CIG4_YERMO</name>
<comment type="caution">
    <text evidence="2">The sequence shown here is derived from an EMBL/GenBank/DDBJ whole genome shotgun (WGS) entry which is preliminary data.</text>
</comment>
<evidence type="ECO:0000313" key="2">
    <source>
        <dbReference type="EMBL" id="NIL21378.1"/>
    </source>
</evidence>
<accession>A0AA44CIG4</accession>
<gene>
    <name evidence="2" type="ORF">HB991_02390</name>
</gene>